<dbReference type="GO" id="GO:0005737">
    <property type="term" value="C:cytoplasm"/>
    <property type="evidence" value="ECO:0007669"/>
    <property type="project" value="TreeGrafter"/>
</dbReference>
<evidence type="ECO:0000256" key="5">
    <source>
        <dbReference type="ARBA" id="ARBA00034808"/>
    </source>
</evidence>
<dbReference type="SUPFAM" id="SSF52540">
    <property type="entry name" value="P-loop containing nucleoside triphosphate hydrolases"/>
    <property type="match status" value="1"/>
</dbReference>
<reference evidence="8" key="1">
    <citation type="submission" date="2017-05" db="UniProtKB">
        <authorList>
            <consortium name="EnsemblMetazoa"/>
        </authorList>
    </citation>
    <scope>IDENTIFICATION</scope>
</reference>
<dbReference type="STRING" id="400682.A0A1X7USL4"/>
<dbReference type="GO" id="GO:0009378">
    <property type="term" value="F:four-way junction helicase activity"/>
    <property type="evidence" value="ECO:0007669"/>
    <property type="project" value="TreeGrafter"/>
</dbReference>
<accession>A0A1X7USL4</accession>
<protein>
    <recommendedName>
        <fullName evidence="5">DNA 3'-5' helicase</fullName>
        <ecNumber evidence="5">5.6.2.4</ecNumber>
    </recommendedName>
    <alternativeName>
        <fullName evidence="6">DNA 3'-5' helicase Q1</fullName>
    </alternativeName>
</protein>
<dbReference type="PROSITE" id="PS51194">
    <property type="entry name" value="HELICASE_CTER"/>
    <property type="match status" value="1"/>
</dbReference>
<evidence type="ECO:0000256" key="2">
    <source>
        <dbReference type="ARBA" id="ARBA00023125"/>
    </source>
</evidence>
<feature type="domain" description="Helicase C-terminal" evidence="7">
    <location>
        <begin position="1"/>
        <end position="83"/>
    </location>
</feature>
<dbReference type="Gene3D" id="3.40.50.300">
    <property type="entry name" value="P-loop containing nucleotide triphosphate hydrolases"/>
    <property type="match status" value="1"/>
</dbReference>
<proteinExistence type="inferred from homology"/>
<dbReference type="GO" id="GO:0000724">
    <property type="term" value="P:double-strand break repair via homologous recombination"/>
    <property type="evidence" value="ECO:0007669"/>
    <property type="project" value="TreeGrafter"/>
</dbReference>
<evidence type="ECO:0000256" key="1">
    <source>
        <dbReference type="ARBA" id="ARBA00005446"/>
    </source>
</evidence>
<dbReference type="PANTHER" id="PTHR13710">
    <property type="entry name" value="DNA HELICASE RECQ FAMILY MEMBER"/>
    <property type="match status" value="1"/>
</dbReference>
<comment type="catalytic activity">
    <reaction evidence="4">
        <text>Couples ATP hydrolysis with the unwinding of duplex DNA by translocating in the 3'-5' direction.</text>
        <dbReference type="EC" id="5.6.2.4"/>
    </reaction>
</comment>
<dbReference type="GO" id="GO:0005694">
    <property type="term" value="C:chromosome"/>
    <property type="evidence" value="ECO:0007669"/>
    <property type="project" value="TreeGrafter"/>
</dbReference>
<dbReference type="AlphaFoldDB" id="A0A1X7USL4"/>
<dbReference type="EC" id="5.6.2.4" evidence="5"/>
<dbReference type="InterPro" id="IPR027417">
    <property type="entry name" value="P-loop_NTPase"/>
</dbReference>
<name>A0A1X7USL4_AMPQE</name>
<dbReference type="InterPro" id="IPR001650">
    <property type="entry name" value="Helicase_C-like"/>
</dbReference>
<evidence type="ECO:0000259" key="7">
    <source>
        <dbReference type="PROSITE" id="PS51194"/>
    </source>
</evidence>
<dbReference type="Pfam" id="PF00271">
    <property type="entry name" value="Helicase_C"/>
    <property type="match status" value="1"/>
</dbReference>
<keyword evidence="3" id="KW-0413">Isomerase</keyword>
<sequence>MFCSCTQPEVKTEIIHSIRISDSNLHVVIATIAFCMGIDCSIVHRIIHLGPPESIGDYVQQIGRGERDGSDASATLIYGKHFN</sequence>
<dbReference type="InParanoid" id="A0A1X7USL4"/>
<dbReference type="GO" id="GO:0003677">
    <property type="term" value="F:DNA binding"/>
    <property type="evidence" value="ECO:0007669"/>
    <property type="project" value="UniProtKB-KW"/>
</dbReference>
<organism evidence="8">
    <name type="scientific">Amphimedon queenslandica</name>
    <name type="common">Sponge</name>
    <dbReference type="NCBI Taxonomy" id="400682"/>
    <lineage>
        <taxon>Eukaryota</taxon>
        <taxon>Metazoa</taxon>
        <taxon>Porifera</taxon>
        <taxon>Demospongiae</taxon>
        <taxon>Heteroscleromorpha</taxon>
        <taxon>Haplosclerida</taxon>
        <taxon>Niphatidae</taxon>
        <taxon>Amphimedon</taxon>
    </lineage>
</organism>
<evidence type="ECO:0000256" key="4">
    <source>
        <dbReference type="ARBA" id="ARBA00034617"/>
    </source>
</evidence>
<dbReference type="GO" id="GO:0043138">
    <property type="term" value="F:3'-5' DNA helicase activity"/>
    <property type="evidence" value="ECO:0007669"/>
    <property type="project" value="UniProtKB-EC"/>
</dbReference>
<keyword evidence="2" id="KW-0238">DNA-binding</keyword>
<evidence type="ECO:0000256" key="6">
    <source>
        <dbReference type="ARBA" id="ARBA00044566"/>
    </source>
</evidence>
<comment type="similarity">
    <text evidence="1">Belongs to the helicase family. RecQ subfamily.</text>
</comment>
<dbReference type="PANTHER" id="PTHR13710:SF105">
    <property type="entry name" value="ATP-DEPENDENT DNA HELICASE Q1"/>
    <property type="match status" value="1"/>
</dbReference>
<evidence type="ECO:0000313" key="8">
    <source>
        <dbReference type="EnsemblMetazoa" id="Aqu2.1.30985_001"/>
    </source>
</evidence>
<dbReference type="EnsemblMetazoa" id="Aqu2.1.30985_001">
    <property type="protein sequence ID" value="Aqu2.1.30985_001"/>
    <property type="gene ID" value="Aqu2.1.30985"/>
</dbReference>
<evidence type="ECO:0000256" key="3">
    <source>
        <dbReference type="ARBA" id="ARBA00023235"/>
    </source>
</evidence>